<evidence type="ECO:0000259" key="2">
    <source>
        <dbReference type="Pfam" id="PF14420"/>
    </source>
</evidence>
<organism evidence="3 4">
    <name type="scientific">Glutinoglossum americanum</name>
    <dbReference type="NCBI Taxonomy" id="1670608"/>
    <lineage>
        <taxon>Eukaryota</taxon>
        <taxon>Fungi</taxon>
        <taxon>Dikarya</taxon>
        <taxon>Ascomycota</taxon>
        <taxon>Pezizomycotina</taxon>
        <taxon>Geoglossomycetes</taxon>
        <taxon>Geoglossales</taxon>
        <taxon>Geoglossaceae</taxon>
        <taxon>Glutinoglossum</taxon>
    </lineage>
</organism>
<dbReference type="Pfam" id="PF14420">
    <property type="entry name" value="Clr5"/>
    <property type="match status" value="1"/>
</dbReference>
<dbReference type="AlphaFoldDB" id="A0A9P8I4B9"/>
<feature type="domain" description="Clr5" evidence="2">
    <location>
        <begin position="21"/>
        <end position="71"/>
    </location>
</feature>
<feature type="compositionally biased region" description="Polar residues" evidence="1">
    <location>
        <begin position="106"/>
        <end position="115"/>
    </location>
</feature>
<feature type="compositionally biased region" description="Polar residues" evidence="1">
    <location>
        <begin position="173"/>
        <end position="182"/>
    </location>
</feature>
<proteinExistence type="predicted"/>
<dbReference type="Proteomes" id="UP000698800">
    <property type="component" value="Unassembled WGS sequence"/>
</dbReference>
<accession>A0A9P8I4B9</accession>
<protein>
    <recommendedName>
        <fullName evidence="2">Clr5 domain-containing protein</fullName>
    </recommendedName>
</protein>
<comment type="caution">
    <text evidence="3">The sequence shown here is derived from an EMBL/GenBank/DDBJ whole genome shotgun (WGS) entry which is preliminary data.</text>
</comment>
<gene>
    <name evidence="3" type="ORF">FGG08_002641</name>
</gene>
<name>A0A9P8I4B9_9PEZI</name>
<evidence type="ECO:0000313" key="3">
    <source>
        <dbReference type="EMBL" id="KAH0543033.1"/>
    </source>
</evidence>
<dbReference type="EMBL" id="JAGHQL010000041">
    <property type="protein sequence ID" value="KAH0543033.1"/>
    <property type="molecule type" value="Genomic_DNA"/>
</dbReference>
<reference evidence="3" key="1">
    <citation type="submission" date="2021-03" db="EMBL/GenBank/DDBJ databases">
        <title>Comparative genomics and phylogenomic investigation of the class Geoglossomycetes provide insights into ecological specialization and systematics.</title>
        <authorList>
            <person name="Melie T."/>
            <person name="Pirro S."/>
            <person name="Miller A.N."/>
            <person name="Quandt A."/>
        </authorList>
    </citation>
    <scope>NUCLEOTIDE SEQUENCE</scope>
    <source>
        <strain evidence="3">GBOQ0MN5Z8</strain>
    </source>
</reference>
<feature type="region of interest" description="Disordered" evidence="1">
    <location>
        <begin position="1"/>
        <end position="22"/>
    </location>
</feature>
<evidence type="ECO:0000313" key="4">
    <source>
        <dbReference type="Proteomes" id="UP000698800"/>
    </source>
</evidence>
<dbReference type="PANTHER" id="PTHR38788">
    <property type="entry name" value="CLR5 DOMAIN-CONTAINING PROTEIN"/>
    <property type="match status" value="1"/>
</dbReference>
<sequence>MPQQQLQWKGPPAKRAKPVPAEKWEEHKEELCRLYRDMVLDDLITMMKARHGFAPSRRQYIFRFEKWGVRKHKITGKDSIKPECYALPSQHSSDTRVDQGSGDSDPFQTSITQTYPAKRQQSLHEKPAVPPKKRQKLSDFMSSKDPYADLGSAFDTPDTPKPSPQDLLPSGRTARSPSSTFPSIVGGRADSVTYTSSSLGDNSGLTTPNDTSDAGMLPPRSEGSNGSRLGDIDRPTSQQYSVGRVFPRERRLDSSRPIDTFSPDEIQDMKRAADFLFSLSFDMDSFALYALILKRLKDSSNQPAWVTSTAMVSCARSATTSSQVEIAQSLLEQKLHEPHRSATDVENFLFRMLLAETYTRRRDYSTANFHTRVAMESDLADERLLTQLPQETRSLDIITYHCLARGLGCHENLVKEKTLRYLPQDNLFIGRSQVQERLLLREPGPFELKHGSMKNPCIRSCLQWCTSELERTATIPGSWKNLQSNDQHLSWAEHIGVYCCLWERWQSRQTKYTKLQPMLWAGQAERLMGISAAELLITSCWMIMGASPSRNDKSECDLVRRARIGAKFLSQQSDEKLGCQFLDTFSWMNTLIHASPEQKAFQNIARSYARDLVEKSLMVKLPEMQDSETEETPDTPLQSDAPRRSLSIVAAALLPTLASSLHSSDLSSLRKLGDRIQQGFEGMVQDAVSTLPSSVFRGPSRSYLSLPSISELSQAMASSLGLSSLQ</sequence>
<feature type="compositionally biased region" description="Basic and acidic residues" evidence="1">
    <location>
        <begin position="246"/>
        <end position="256"/>
    </location>
</feature>
<dbReference type="PANTHER" id="PTHR38788:SF3">
    <property type="entry name" value="CLR5 DOMAIN-CONTAINING PROTEIN"/>
    <property type="match status" value="1"/>
</dbReference>
<feature type="compositionally biased region" description="Polar residues" evidence="1">
    <location>
        <begin position="192"/>
        <end position="212"/>
    </location>
</feature>
<dbReference type="OrthoDB" id="5083163at2759"/>
<dbReference type="InterPro" id="IPR025676">
    <property type="entry name" value="Clr5_dom"/>
</dbReference>
<feature type="region of interest" description="Disordered" evidence="1">
    <location>
        <begin position="80"/>
        <end position="260"/>
    </location>
</feature>
<evidence type="ECO:0000256" key="1">
    <source>
        <dbReference type="SAM" id="MobiDB-lite"/>
    </source>
</evidence>
<keyword evidence="4" id="KW-1185">Reference proteome</keyword>